<organism evidence="2 3">
    <name type="scientific">Peribacillus simplex</name>
    <dbReference type="NCBI Taxonomy" id="1478"/>
    <lineage>
        <taxon>Bacteria</taxon>
        <taxon>Bacillati</taxon>
        <taxon>Bacillota</taxon>
        <taxon>Bacilli</taxon>
        <taxon>Bacillales</taxon>
        <taxon>Bacillaceae</taxon>
        <taxon>Peribacillus</taxon>
    </lineage>
</organism>
<dbReference type="EMBL" id="JAUUTP010000026">
    <property type="protein sequence ID" value="MDP1420680.1"/>
    <property type="molecule type" value="Genomic_DNA"/>
</dbReference>
<keyword evidence="1" id="KW-0175">Coiled coil</keyword>
<sequence length="99" mass="11388">MIEKLNAHVHNIFAPYKSAKTAKELEEELLQNLLEKYNDHRRNGASEQEAYKLTVDSIGEVSELMESLNLQYNVLEQAINMDYSRQRLIGFRLSLGFGA</sequence>
<dbReference type="AlphaFoldDB" id="A0AA90P2X8"/>
<evidence type="ECO:0000256" key="1">
    <source>
        <dbReference type="SAM" id="Coils"/>
    </source>
</evidence>
<evidence type="ECO:0000313" key="3">
    <source>
        <dbReference type="Proteomes" id="UP001178277"/>
    </source>
</evidence>
<dbReference type="RefSeq" id="WP_305161823.1">
    <property type="nucleotide sequence ID" value="NZ_JAUUTP010000026.1"/>
</dbReference>
<dbReference type="Proteomes" id="UP001178277">
    <property type="component" value="Unassembled WGS sequence"/>
</dbReference>
<feature type="coiled-coil region" evidence="1">
    <location>
        <begin position="16"/>
        <end position="43"/>
    </location>
</feature>
<gene>
    <name evidence="2" type="ORF">Q8G35_20440</name>
</gene>
<proteinExistence type="predicted"/>
<dbReference type="InterPro" id="IPR047928">
    <property type="entry name" value="Perm_prefix_1"/>
</dbReference>
<protein>
    <submittedName>
        <fullName evidence="2">Permease prefix domain 1-containing protein</fullName>
    </submittedName>
</protein>
<name>A0AA90P2X8_9BACI</name>
<accession>A0AA90P2X8</accession>
<comment type="caution">
    <text evidence="2">The sequence shown here is derived from an EMBL/GenBank/DDBJ whole genome shotgun (WGS) entry which is preliminary data.</text>
</comment>
<reference evidence="2" key="1">
    <citation type="submission" date="2023-07" db="EMBL/GenBank/DDBJ databases">
        <title>Murine gut Bacillus species.</title>
        <authorList>
            <person name="Gutman E."/>
            <person name="Hashuel R."/>
            <person name="Litvak Y."/>
        </authorList>
    </citation>
    <scope>NUCLEOTIDE SEQUENCE</scope>
    <source>
        <strain evidence="2">RU283</strain>
    </source>
</reference>
<evidence type="ECO:0000313" key="2">
    <source>
        <dbReference type="EMBL" id="MDP1420680.1"/>
    </source>
</evidence>
<dbReference type="NCBIfam" id="NF038403">
    <property type="entry name" value="perm_prefix_1"/>
    <property type="match status" value="1"/>
</dbReference>